<evidence type="ECO:0000256" key="2">
    <source>
        <dbReference type="ARBA" id="ARBA00007647"/>
    </source>
</evidence>
<dbReference type="InterPro" id="IPR052012">
    <property type="entry name" value="GTase_92"/>
</dbReference>
<dbReference type="EC" id="2.4.1.-" evidence="8"/>
<organism evidence="9 10">
    <name type="scientific">Panagrolaimus davidi</name>
    <dbReference type="NCBI Taxonomy" id="227884"/>
    <lineage>
        <taxon>Eukaryota</taxon>
        <taxon>Metazoa</taxon>
        <taxon>Ecdysozoa</taxon>
        <taxon>Nematoda</taxon>
        <taxon>Chromadorea</taxon>
        <taxon>Rhabditida</taxon>
        <taxon>Tylenchina</taxon>
        <taxon>Panagrolaimomorpha</taxon>
        <taxon>Panagrolaimoidea</taxon>
        <taxon>Panagrolaimidae</taxon>
        <taxon>Panagrolaimus</taxon>
    </lineage>
</organism>
<keyword evidence="6" id="KW-1133">Transmembrane helix</keyword>
<comment type="subcellular location">
    <subcellularLocation>
        <location evidence="1">Membrane</location>
        <topology evidence="1">Single-pass membrane protein</topology>
    </subcellularLocation>
</comment>
<keyword evidence="3 8" id="KW-0328">Glycosyltransferase</keyword>
<evidence type="ECO:0000256" key="3">
    <source>
        <dbReference type="ARBA" id="ARBA00022676"/>
    </source>
</evidence>
<evidence type="ECO:0000256" key="4">
    <source>
        <dbReference type="ARBA" id="ARBA00022679"/>
    </source>
</evidence>
<dbReference type="GO" id="GO:0016020">
    <property type="term" value="C:membrane"/>
    <property type="evidence" value="ECO:0007669"/>
    <property type="project" value="UniProtKB-SubCell"/>
</dbReference>
<dbReference type="Proteomes" id="UP000887578">
    <property type="component" value="Unplaced"/>
</dbReference>
<accession>A0A914PU02</accession>
<evidence type="ECO:0000256" key="1">
    <source>
        <dbReference type="ARBA" id="ARBA00004167"/>
    </source>
</evidence>
<proteinExistence type="inferred from homology"/>
<keyword evidence="5" id="KW-0812">Transmembrane</keyword>
<evidence type="ECO:0000256" key="6">
    <source>
        <dbReference type="ARBA" id="ARBA00022989"/>
    </source>
</evidence>
<keyword evidence="4 8" id="KW-0808">Transferase</keyword>
<evidence type="ECO:0000256" key="8">
    <source>
        <dbReference type="RuleBase" id="RU366017"/>
    </source>
</evidence>
<dbReference type="WBParaSite" id="PDA_v2.g19735.t1">
    <property type="protein sequence ID" value="PDA_v2.g19735.t1"/>
    <property type="gene ID" value="PDA_v2.g19735"/>
</dbReference>
<evidence type="ECO:0000256" key="5">
    <source>
        <dbReference type="ARBA" id="ARBA00022692"/>
    </source>
</evidence>
<evidence type="ECO:0000313" key="9">
    <source>
        <dbReference type="Proteomes" id="UP000887578"/>
    </source>
</evidence>
<evidence type="ECO:0000313" key="10">
    <source>
        <dbReference type="WBParaSite" id="PDA_v2.g19735.t1"/>
    </source>
</evidence>
<dbReference type="PANTHER" id="PTHR21645">
    <property type="entry name" value="GLYCOSYLTRANSFERASE FAMILY 92 PROTEIN"/>
    <property type="match status" value="1"/>
</dbReference>
<protein>
    <recommendedName>
        <fullName evidence="8">Glycosyltransferase family 92 protein</fullName>
        <ecNumber evidence="8">2.4.1.-</ecNumber>
    </recommendedName>
</protein>
<reference evidence="10" key="1">
    <citation type="submission" date="2022-11" db="UniProtKB">
        <authorList>
            <consortium name="WormBaseParasite"/>
        </authorList>
    </citation>
    <scope>IDENTIFICATION</scope>
</reference>
<keyword evidence="9" id="KW-1185">Reference proteome</keyword>
<dbReference type="PANTHER" id="PTHR21645:SF22">
    <property type="entry name" value="GLYCOSYLTRANSFERASE FAMILY 92 PROTEIN"/>
    <property type="match status" value="1"/>
</dbReference>
<sequence>MVLLLNTHKNFDTNSLTIQCYSENQTTQIISNIQIRMGSVSAVDCQWAFFIANCSTVTNPYYFGLTSPNKPKAVEIDFETPILDKKYPVAMCYPPMVYESRWQQIIFATEIYHYFGTDLQIQYINSAMKEIVDILEVYESKGWVKNERFAFFDFVDEDVETIGLNPMLEIQARNLPLALTDCLMKYRESSEFIIVADVDDILFPKRDTFFDEFLHLKHKHPTAAGFMYHRSYAKIDVAKTFEKFSMKNSLQTFKITKPTFYGKTIHQPKYSETAWVHNPGLNNDSTITILPEENKMWHVMIEAKKVRKVKNFARFTSEKQDDNDFEKYTIEKDAIEAIEESFVKTFKNFTNIPKNNNAYTEILYNCFKKHEGWDGSLPCFTPLRCKMPKSVPNFKCKVAQRDYKVRRLADNIMLYLSKNPYSWKSSDNGCQLLSHN</sequence>
<dbReference type="AlphaFoldDB" id="A0A914PU02"/>
<name>A0A914PU02_9BILA</name>
<evidence type="ECO:0000256" key="7">
    <source>
        <dbReference type="ARBA" id="ARBA00023136"/>
    </source>
</evidence>
<dbReference type="GO" id="GO:0016757">
    <property type="term" value="F:glycosyltransferase activity"/>
    <property type="evidence" value="ECO:0007669"/>
    <property type="project" value="UniProtKB-UniRule"/>
</dbReference>
<dbReference type="InterPro" id="IPR008166">
    <property type="entry name" value="Glyco_transf_92"/>
</dbReference>
<dbReference type="Pfam" id="PF01697">
    <property type="entry name" value="Glyco_transf_92"/>
    <property type="match status" value="1"/>
</dbReference>
<comment type="similarity">
    <text evidence="2 8">Belongs to the glycosyltransferase 92 family.</text>
</comment>
<keyword evidence="7" id="KW-0472">Membrane</keyword>